<accession>A0A544W589</accession>
<dbReference type="GO" id="GO:0017000">
    <property type="term" value="P:antibiotic biosynthetic process"/>
    <property type="evidence" value="ECO:0007669"/>
    <property type="project" value="UniProtKB-ARBA"/>
</dbReference>
<dbReference type="EMBL" id="VIFX01000006">
    <property type="protein sequence ID" value="TQR87399.1"/>
    <property type="molecule type" value="Genomic_DNA"/>
</dbReference>
<dbReference type="SUPFAM" id="SSF53756">
    <property type="entry name" value="UDP-Glycosyltransferase/glycogen phosphorylase"/>
    <property type="match status" value="1"/>
</dbReference>
<protein>
    <submittedName>
        <fullName evidence="2">Glycosyltransferase family 1 protein</fullName>
    </submittedName>
</protein>
<keyword evidence="3" id="KW-1185">Reference proteome</keyword>
<gene>
    <name evidence="2" type="ORF">D8S82_06325</name>
</gene>
<comment type="caution">
    <text evidence="2">The sequence shown here is derived from an EMBL/GenBank/DDBJ whole genome shotgun (WGS) entry which is preliminary data.</text>
</comment>
<dbReference type="InterPro" id="IPR010610">
    <property type="entry name" value="EryCIII-like_C"/>
</dbReference>
<dbReference type="PANTHER" id="PTHR48050:SF13">
    <property type="entry name" value="STEROL 3-BETA-GLUCOSYLTRANSFERASE UGT80A2"/>
    <property type="match status" value="1"/>
</dbReference>
<sequence>MSTVAIAAVGSRGDVAPLAGIGAALHEAGHRVVIAAYTPFADLVIGSGCEFRDLPADFTPGTDRADATSKEVLAAIFTPRGQRDTGQLVLDALGEVAADILLLPPLAELAGHPLAEARSIPSVGVRLQPLSRTADHPPSLLGSWSLGGSGNRMASSAAGWTVDHLYGGVVTHFRRELGLPTTSARTLRRQRTRANWPILHGYSPSVAPRPADWRPGLHVAGYWWPPTPPGWQPPPQLTDFLAAGPAPVFIGLGSTVVSAQRAQVLAGIFSNAFRQAGVRGIVQSGWAGLDVTGEDILTIGDIPHEWLFPHLAAAAHHCGAGTAAAALRAGVPSICLPGPAGDQPFWARRLHELGTATAALPQRRLTASRLADTILATLNSTELRRAATHLADRIAREDGTSAAVAAVEGLLSSSRR</sequence>
<name>A0A544W589_9MYCO</name>
<dbReference type="GO" id="GO:0008194">
    <property type="term" value="F:UDP-glycosyltransferase activity"/>
    <property type="evidence" value="ECO:0007669"/>
    <property type="project" value="InterPro"/>
</dbReference>
<dbReference type="InterPro" id="IPR050426">
    <property type="entry name" value="Glycosyltransferase_28"/>
</dbReference>
<organism evidence="2 3">
    <name type="scientific">Mycolicibacterium hodleri</name>
    <dbReference type="NCBI Taxonomy" id="49897"/>
    <lineage>
        <taxon>Bacteria</taxon>
        <taxon>Bacillati</taxon>
        <taxon>Actinomycetota</taxon>
        <taxon>Actinomycetes</taxon>
        <taxon>Mycobacteriales</taxon>
        <taxon>Mycobacteriaceae</taxon>
        <taxon>Mycolicibacterium</taxon>
    </lineage>
</organism>
<evidence type="ECO:0000313" key="2">
    <source>
        <dbReference type="EMBL" id="TQR87399.1"/>
    </source>
</evidence>
<keyword evidence="2" id="KW-0808">Transferase</keyword>
<reference evidence="2 3" key="1">
    <citation type="submission" date="2018-10" db="EMBL/GenBank/DDBJ databases">
        <title>Draft genome of Mycobacterium hodleri strain B.</title>
        <authorList>
            <person name="Amande T.J."/>
            <person name="Mcgenity T.J."/>
        </authorList>
    </citation>
    <scope>NUCLEOTIDE SEQUENCE [LARGE SCALE GENOMIC DNA]</scope>
    <source>
        <strain evidence="2 3">B</strain>
    </source>
</reference>
<dbReference type="GO" id="GO:0016758">
    <property type="term" value="F:hexosyltransferase activity"/>
    <property type="evidence" value="ECO:0007669"/>
    <property type="project" value="UniProtKB-ARBA"/>
</dbReference>
<dbReference type="CDD" id="cd03784">
    <property type="entry name" value="GT1_Gtf-like"/>
    <property type="match status" value="1"/>
</dbReference>
<feature type="domain" description="Erythromycin biosynthesis protein CIII-like C-terminal" evidence="1">
    <location>
        <begin position="295"/>
        <end position="396"/>
    </location>
</feature>
<dbReference type="AlphaFoldDB" id="A0A544W589"/>
<dbReference type="PANTHER" id="PTHR48050">
    <property type="entry name" value="STEROL 3-BETA-GLUCOSYLTRANSFERASE"/>
    <property type="match status" value="1"/>
</dbReference>
<dbReference type="Proteomes" id="UP000315759">
    <property type="component" value="Unassembled WGS sequence"/>
</dbReference>
<dbReference type="FunFam" id="3.40.50.2000:FF:000009">
    <property type="entry name" value="Sterol 3-beta-glucosyltransferase UGT80A2"/>
    <property type="match status" value="1"/>
</dbReference>
<evidence type="ECO:0000313" key="3">
    <source>
        <dbReference type="Proteomes" id="UP000315759"/>
    </source>
</evidence>
<dbReference type="Pfam" id="PF06722">
    <property type="entry name" value="EryCIII-like_C"/>
    <property type="match status" value="1"/>
</dbReference>
<proteinExistence type="predicted"/>
<dbReference type="InterPro" id="IPR002213">
    <property type="entry name" value="UDP_glucos_trans"/>
</dbReference>
<dbReference type="Gene3D" id="3.40.50.2000">
    <property type="entry name" value="Glycogen Phosphorylase B"/>
    <property type="match status" value="2"/>
</dbReference>
<dbReference type="RefSeq" id="WP_142551256.1">
    <property type="nucleotide sequence ID" value="NZ_VIFX01000006.1"/>
</dbReference>
<evidence type="ECO:0000259" key="1">
    <source>
        <dbReference type="Pfam" id="PF06722"/>
    </source>
</evidence>